<keyword evidence="2" id="KW-1134">Transmembrane beta strand</keyword>
<protein>
    <submittedName>
        <fullName evidence="3">Toluene efflux pump outer membrane protein TtgI</fullName>
    </submittedName>
</protein>
<evidence type="ECO:0000256" key="2">
    <source>
        <dbReference type="RuleBase" id="RU362097"/>
    </source>
</evidence>
<organism evidence="3 4">
    <name type="scientific">Haloferula sargassicola</name>
    <dbReference type="NCBI Taxonomy" id="490096"/>
    <lineage>
        <taxon>Bacteria</taxon>
        <taxon>Pseudomonadati</taxon>
        <taxon>Verrucomicrobiota</taxon>
        <taxon>Verrucomicrobiia</taxon>
        <taxon>Verrucomicrobiales</taxon>
        <taxon>Verrucomicrobiaceae</taxon>
        <taxon>Haloferula</taxon>
    </lineage>
</organism>
<dbReference type="Gene3D" id="1.20.1600.10">
    <property type="entry name" value="Outer membrane efflux proteins (OEP)"/>
    <property type="match status" value="1"/>
</dbReference>
<dbReference type="Pfam" id="PF02321">
    <property type="entry name" value="OEP"/>
    <property type="match status" value="2"/>
</dbReference>
<keyword evidence="2" id="KW-0564">Palmitate</keyword>
<keyword evidence="2" id="KW-0812">Transmembrane</keyword>
<comment type="caution">
    <text evidence="3">The sequence shown here is derived from an EMBL/GenBank/DDBJ whole genome shotgun (WGS) entry which is preliminary data.</text>
</comment>
<dbReference type="Gene3D" id="2.20.200.10">
    <property type="entry name" value="Outer membrane efflux proteins (OEP)"/>
    <property type="match status" value="1"/>
</dbReference>
<evidence type="ECO:0000313" key="4">
    <source>
        <dbReference type="Proteomes" id="UP001476282"/>
    </source>
</evidence>
<dbReference type="SUPFAM" id="SSF56954">
    <property type="entry name" value="Outer membrane efflux proteins (OEP)"/>
    <property type="match status" value="1"/>
</dbReference>
<dbReference type="PANTHER" id="PTHR30203:SF33">
    <property type="entry name" value="BLR4455 PROTEIN"/>
    <property type="match status" value="1"/>
</dbReference>
<comment type="similarity">
    <text evidence="1 2">Belongs to the outer membrane factor (OMF) (TC 1.B.17) family.</text>
</comment>
<keyword evidence="4" id="KW-1185">Reference proteome</keyword>
<gene>
    <name evidence="3" type="primary">ttgI_2</name>
    <name evidence="3" type="ORF">Hsar01_03468</name>
</gene>
<dbReference type="EMBL" id="BAABRI010000022">
    <property type="protein sequence ID" value="GAA5484227.1"/>
    <property type="molecule type" value="Genomic_DNA"/>
</dbReference>
<dbReference type="PANTHER" id="PTHR30203">
    <property type="entry name" value="OUTER MEMBRANE CATION EFFLUX PROTEIN"/>
    <property type="match status" value="1"/>
</dbReference>
<keyword evidence="2" id="KW-0472">Membrane</keyword>
<dbReference type="InterPro" id="IPR003423">
    <property type="entry name" value="OMP_efflux"/>
</dbReference>
<accession>A0ABP9US17</accession>
<dbReference type="InterPro" id="IPR010131">
    <property type="entry name" value="MdtP/NodT-like"/>
</dbReference>
<evidence type="ECO:0000256" key="1">
    <source>
        <dbReference type="ARBA" id="ARBA00007613"/>
    </source>
</evidence>
<name>A0ABP9US17_9BACT</name>
<keyword evidence="2" id="KW-0449">Lipoprotein</keyword>
<dbReference type="Proteomes" id="UP001476282">
    <property type="component" value="Unassembled WGS sequence"/>
</dbReference>
<reference evidence="3 4" key="1">
    <citation type="submission" date="2024-02" db="EMBL/GenBank/DDBJ databases">
        <title>Haloferula sargassicola NBRC 104335.</title>
        <authorList>
            <person name="Ichikawa N."/>
            <person name="Katano-Makiyama Y."/>
            <person name="Hidaka K."/>
        </authorList>
    </citation>
    <scope>NUCLEOTIDE SEQUENCE [LARGE SCALE GENOMIC DNA]</scope>
    <source>
        <strain evidence="3 4">NBRC 104335</strain>
    </source>
</reference>
<evidence type="ECO:0000313" key="3">
    <source>
        <dbReference type="EMBL" id="GAA5484227.1"/>
    </source>
</evidence>
<dbReference type="RefSeq" id="WP_353568325.1">
    <property type="nucleotide sequence ID" value="NZ_BAABRI010000022.1"/>
</dbReference>
<dbReference type="NCBIfam" id="TIGR01845">
    <property type="entry name" value="outer_NodT"/>
    <property type="match status" value="1"/>
</dbReference>
<comment type="subcellular location">
    <subcellularLocation>
        <location evidence="2">Cell membrane</location>
        <topology evidence="2">Lipid-anchor</topology>
    </subcellularLocation>
</comment>
<sequence>MTSPSLSRTALAGLLLVGGGVMTSCMVGPDYETPLTEMPASYRYDSRKNGREAARRDDWWKVFHDGGLNRLISDVRSSNHDLKAGVKRVEQARAIVRLAAADAYPQLSASPSISRNRSSDEIAMGGGTGNLFSAPLSASWEIDLFGRIRRGVQAAAADAQASEESLNALRLSLEAEAASGYFNLRALDRQIQIVQSGVDSRQGSLQLVKDRNELGAVSSLDVSQAEALLASSEADLAGLRRQRTAQEAALAALAGRAASTYHIAADPLDGTPPSVPAGLPAELLRARPDIRGVERQLAAANERVGVATAAFYPSVSITGSLGFQAADFENLFNHGARFWGISPQVYVPVFQGGRNKANLAQSQARYEEVLETYQQTILDALAEVETRLSATRLLDTQNAAQARAVKASAQALSTAREQYKGGTTSYLNVLDAERTALDSERQQALLRGSDYINTVNLIRALGGRW</sequence>
<proteinExistence type="inferred from homology"/>